<keyword evidence="2" id="KW-1185">Reference proteome</keyword>
<evidence type="ECO:0000313" key="2">
    <source>
        <dbReference type="Proteomes" id="UP000315783"/>
    </source>
</evidence>
<evidence type="ECO:0000313" key="1">
    <source>
        <dbReference type="EMBL" id="TQW00155.1"/>
    </source>
</evidence>
<comment type="caution">
    <text evidence="1">The sequence shown here is derived from an EMBL/GenBank/DDBJ whole genome shotgun (WGS) entry which is preliminary data.</text>
</comment>
<dbReference type="EMBL" id="SPUK01000001">
    <property type="protein sequence ID" value="TQW00155.1"/>
    <property type="molecule type" value="Genomic_DNA"/>
</dbReference>
<sequence>MLDASRPFSLAHDSRDSEPAVLLQRLSDVLSLSLHVYLLGTYLGNLPRYLERLPKEPKTWPVTESPVSPAGEAAGRLIVFSVLFLIQQRKKSCFKQYFCGKSLHE</sequence>
<dbReference type="AlphaFoldDB" id="A0A545VEK5"/>
<proteinExistence type="predicted"/>
<protein>
    <submittedName>
        <fullName evidence="1">Uncharacterized protein</fullName>
    </submittedName>
</protein>
<dbReference type="Proteomes" id="UP000315783">
    <property type="component" value="Unassembled WGS sequence"/>
</dbReference>
<reference evidence="1 2" key="1">
    <citation type="journal article" date="2019" name="Appl. Microbiol. Biotechnol.">
        <title>Genome sequence of Isaria javanica and comparative genome analysis insights into family S53 peptidase evolution in fungal entomopathogens.</title>
        <authorList>
            <person name="Lin R."/>
            <person name="Zhang X."/>
            <person name="Xin B."/>
            <person name="Zou M."/>
            <person name="Gao Y."/>
            <person name="Qin F."/>
            <person name="Hu Q."/>
            <person name="Xie B."/>
            <person name="Cheng X."/>
        </authorList>
    </citation>
    <scope>NUCLEOTIDE SEQUENCE [LARGE SCALE GENOMIC DNA]</scope>
    <source>
        <strain evidence="1 2">IJ1G</strain>
    </source>
</reference>
<gene>
    <name evidence="1" type="ORF">IF1G_00086</name>
</gene>
<organism evidence="1 2">
    <name type="scientific">Cordyceps javanica</name>
    <dbReference type="NCBI Taxonomy" id="43265"/>
    <lineage>
        <taxon>Eukaryota</taxon>
        <taxon>Fungi</taxon>
        <taxon>Dikarya</taxon>
        <taxon>Ascomycota</taxon>
        <taxon>Pezizomycotina</taxon>
        <taxon>Sordariomycetes</taxon>
        <taxon>Hypocreomycetidae</taxon>
        <taxon>Hypocreales</taxon>
        <taxon>Cordycipitaceae</taxon>
        <taxon>Cordyceps</taxon>
    </lineage>
</organism>
<accession>A0A545VEK5</accession>
<name>A0A545VEK5_9HYPO</name>